<evidence type="ECO:0000256" key="1">
    <source>
        <dbReference type="SAM" id="MobiDB-lite"/>
    </source>
</evidence>
<accession>A0ABP8EYS7</accession>
<proteinExistence type="predicted"/>
<organism evidence="2 3">
    <name type="scientific">Georgenia daeguensis</name>
    <dbReference type="NCBI Taxonomy" id="908355"/>
    <lineage>
        <taxon>Bacteria</taxon>
        <taxon>Bacillati</taxon>
        <taxon>Actinomycetota</taxon>
        <taxon>Actinomycetes</taxon>
        <taxon>Micrococcales</taxon>
        <taxon>Bogoriellaceae</taxon>
        <taxon>Georgenia</taxon>
    </lineage>
</organism>
<evidence type="ECO:0000313" key="3">
    <source>
        <dbReference type="Proteomes" id="UP001499841"/>
    </source>
</evidence>
<feature type="compositionally biased region" description="Low complexity" evidence="1">
    <location>
        <begin position="41"/>
        <end position="50"/>
    </location>
</feature>
<gene>
    <name evidence="2" type="ORF">GCM10022262_35070</name>
</gene>
<dbReference type="EMBL" id="BAABBA010000022">
    <property type="protein sequence ID" value="GAA4289146.1"/>
    <property type="molecule type" value="Genomic_DNA"/>
</dbReference>
<comment type="caution">
    <text evidence="2">The sequence shown here is derived from an EMBL/GenBank/DDBJ whole genome shotgun (WGS) entry which is preliminary data.</text>
</comment>
<protein>
    <submittedName>
        <fullName evidence="2">Uncharacterized protein</fullName>
    </submittedName>
</protein>
<evidence type="ECO:0000313" key="2">
    <source>
        <dbReference type="EMBL" id="GAA4289146.1"/>
    </source>
</evidence>
<feature type="region of interest" description="Disordered" evidence="1">
    <location>
        <begin position="38"/>
        <end position="61"/>
    </location>
</feature>
<keyword evidence="3" id="KW-1185">Reference proteome</keyword>
<reference evidence="3" key="1">
    <citation type="journal article" date="2019" name="Int. J. Syst. Evol. Microbiol.">
        <title>The Global Catalogue of Microorganisms (GCM) 10K type strain sequencing project: providing services to taxonomists for standard genome sequencing and annotation.</title>
        <authorList>
            <consortium name="The Broad Institute Genomics Platform"/>
            <consortium name="The Broad Institute Genome Sequencing Center for Infectious Disease"/>
            <person name="Wu L."/>
            <person name="Ma J."/>
        </authorList>
    </citation>
    <scope>NUCLEOTIDE SEQUENCE [LARGE SCALE GENOMIC DNA]</scope>
    <source>
        <strain evidence="3">JCM 17459</strain>
    </source>
</reference>
<dbReference type="Proteomes" id="UP001499841">
    <property type="component" value="Unassembled WGS sequence"/>
</dbReference>
<sequence length="85" mass="9040">MKNDCGGATVDAAISVVVLNDIDTMMYSGKRYATVTGTMTSSSRGRPYPWRSRRREAGRPGGAVTTAVVAVRLAVVLMPRPLPDG</sequence>
<name>A0ABP8EYS7_9MICO</name>